<evidence type="ECO:0000313" key="3">
    <source>
        <dbReference type="Proteomes" id="UP000319771"/>
    </source>
</evidence>
<evidence type="ECO:0000259" key="1">
    <source>
        <dbReference type="Pfam" id="PF00535"/>
    </source>
</evidence>
<comment type="caution">
    <text evidence="2">The sequence shown here is derived from an EMBL/GenBank/DDBJ whole genome shotgun (WGS) entry which is preliminary data.</text>
</comment>
<proteinExistence type="predicted"/>
<dbReference type="InterPro" id="IPR001173">
    <property type="entry name" value="Glyco_trans_2-like"/>
</dbReference>
<evidence type="ECO:0000313" key="2">
    <source>
        <dbReference type="EMBL" id="TMQ71724.1"/>
    </source>
</evidence>
<sequence length="247" mass="26777">MRETVLVVPCYNEAARLRGDELLALARDGDLDLLFVDDGSTDATAERLAALVGRSGGQASFLRLERNQGKAEAVRRGLKRAVESGARLVGYADADLSTPADELARLVGEARRRRVQVVMGSRVRLLGSDIARRPARHYLGRIFATGASLALGVAVYDTQCGAKLFRVTPVLSAALERPFASRWAFDVELLSRLIARGGRPGYTAADLVEVPLQRWRDVLGSKLGILAACRAGLDLIAIAWRLRVSGR</sequence>
<feature type="domain" description="Glycosyltransferase 2-like" evidence="1">
    <location>
        <begin position="6"/>
        <end position="167"/>
    </location>
</feature>
<dbReference type="PANTHER" id="PTHR10859">
    <property type="entry name" value="GLYCOSYL TRANSFERASE"/>
    <property type="match status" value="1"/>
</dbReference>
<accession>A0A538U743</accession>
<dbReference type="GO" id="GO:0006487">
    <property type="term" value="P:protein N-linked glycosylation"/>
    <property type="evidence" value="ECO:0007669"/>
    <property type="project" value="TreeGrafter"/>
</dbReference>
<dbReference type="SUPFAM" id="SSF53448">
    <property type="entry name" value="Nucleotide-diphospho-sugar transferases"/>
    <property type="match status" value="1"/>
</dbReference>
<organism evidence="2 3">
    <name type="scientific">Eiseniibacteriota bacterium</name>
    <dbReference type="NCBI Taxonomy" id="2212470"/>
    <lineage>
        <taxon>Bacteria</taxon>
        <taxon>Candidatus Eiseniibacteriota</taxon>
    </lineage>
</organism>
<dbReference type="PANTHER" id="PTHR10859:SF91">
    <property type="entry name" value="DOLICHYL-PHOSPHATE BETA-GLUCOSYLTRANSFERASE"/>
    <property type="match status" value="1"/>
</dbReference>
<dbReference type="Gene3D" id="3.90.550.10">
    <property type="entry name" value="Spore Coat Polysaccharide Biosynthesis Protein SpsA, Chain A"/>
    <property type="match status" value="1"/>
</dbReference>
<dbReference type="AlphaFoldDB" id="A0A538U743"/>
<dbReference type="EMBL" id="VBPB01000148">
    <property type="protein sequence ID" value="TMQ71724.1"/>
    <property type="molecule type" value="Genomic_DNA"/>
</dbReference>
<protein>
    <submittedName>
        <fullName evidence="2">Glycosyltransferase</fullName>
    </submittedName>
</protein>
<keyword evidence="2" id="KW-0808">Transferase</keyword>
<name>A0A538U743_UNCEI</name>
<dbReference type="Proteomes" id="UP000319771">
    <property type="component" value="Unassembled WGS sequence"/>
</dbReference>
<dbReference type="Pfam" id="PF00535">
    <property type="entry name" value="Glycos_transf_2"/>
    <property type="match status" value="1"/>
</dbReference>
<dbReference type="InterPro" id="IPR029044">
    <property type="entry name" value="Nucleotide-diphossugar_trans"/>
</dbReference>
<reference evidence="2 3" key="1">
    <citation type="journal article" date="2019" name="Nat. Microbiol.">
        <title>Mediterranean grassland soil C-N compound turnover is dependent on rainfall and depth, and is mediated by genomically divergent microorganisms.</title>
        <authorList>
            <person name="Diamond S."/>
            <person name="Andeer P.F."/>
            <person name="Li Z."/>
            <person name="Crits-Christoph A."/>
            <person name="Burstein D."/>
            <person name="Anantharaman K."/>
            <person name="Lane K.R."/>
            <person name="Thomas B.C."/>
            <person name="Pan C."/>
            <person name="Northen T.R."/>
            <person name="Banfield J.F."/>
        </authorList>
    </citation>
    <scope>NUCLEOTIDE SEQUENCE [LARGE SCALE GENOMIC DNA]</scope>
    <source>
        <strain evidence="2">WS_11</strain>
    </source>
</reference>
<gene>
    <name evidence="2" type="ORF">E6K81_09385</name>
</gene>
<dbReference type="GO" id="GO:0016740">
    <property type="term" value="F:transferase activity"/>
    <property type="evidence" value="ECO:0007669"/>
    <property type="project" value="UniProtKB-KW"/>
</dbReference>